<dbReference type="InterPro" id="IPR033463">
    <property type="entry name" value="sCache_3"/>
</dbReference>
<proteinExistence type="inferred from homology"/>
<dbReference type="RefSeq" id="WP_129348366.1">
    <property type="nucleotide sequence ID" value="NZ_CP026538.1"/>
</dbReference>
<keyword evidence="2" id="KW-1003">Cell membrane</keyword>
<dbReference type="InterPro" id="IPR029151">
    <property type="entry name" value="Sensor-like_sf"/>
</dbReference>
<dbReference type="Gene3D" id="6.10.340.10">
    <property type="match status" value="1"/>
</dbReference>
<dbReference type="CDD" id="cd11386">
    <property type="entry name" value="MCP_signal"/>
    <property type="match status" value="1"/>
</dbReference>
<sequence>MRIGITLKIIFLVVSSVIISSLAIVVAGRFAFETGFSKEYDDNIQAFQRVGADRLEALRTQFAHLARGQAVRPNVINGVSGPDKALLSRLGQDLVGVGQAGFVVFADTAGTVLAAAGESADAVTALKERLADNAAGRETLGFTAVSGSHLPLVATAPVRKDGAVIGCVAVGADLAAKNALVDGLKTMLGVEATLFSGPVRVSSTIANASGRVIGTSITDQEVVSGVLDQGKVVIKHLTLFEKPYIAAYWPLTDAAGKTMGIAFVGKDMGMLTASLAAVNRNAGLSALVVVLALGLVGYLASKAFTKPILALADFSGAVAAGRLTETLSVSSRDEAGDLADSLRRMVGTLRDKITEAEAATDTARQESERAKAAMEAAEEARRQGEAARKEGILHAVAQMGSVVSGVTEAAERLRAQIDQSRQGSEIQTRRVAETATAMEEMNATVLEVAQNASKAAGTTDGARSQADRGAGIVSQAMARIEAVRQQALTLKADMGSLGEQATAIGNIIGVINDIADQTNLLALNAAIEAARAGEAGRGFAVVADEVRKLAEKTMTATKEVGAAISGIQQGTSRNIDNVERAVTVIGEATDKARESGEALGEIVDMVDSASDQVRAIATATEEQSSATEEISRSIEEINVISAETSTSMAEASRAVADLDDEAAALRRLMEDMETEARGTAKPKALGR</sequence>
<name>A0A4P6HIY5_9BACT</name>
<dbReference type="GO" id="GO:0007165">
    <property type="term" value="P:signal transduction"/>
    <property type="evidence" value="ECO:0007669"/>
    <property type="project" value="UniProtKB-KW"/>
</dbReference>
<dbReference type="PANTHER" id="PTHR32089:SF112">
    <property type="entry name" value="LYSOZYME-LIKE PROTEIN-RELATED"/>
    <property type="match status" value="1"/>
</dbReference>
<dbReference type="FunFam" id="1.10.287.950:FF:000001">
    <property type="entry name" value="Methyl-accepting chemotaxis sensory transducer"/>
    <property type="match status" value="1"/>
</dbReference>
<keyword evidence="4 10" id="KW-1133">Transmembrane helix</keyword>
<dbReference type="PROSITE" id="PS50885">
    <property type="entry name" value="HAMP"/>
    <property type="match status" value="1"/>
</dbReference>
<comment type="similarity">
    <text evidence="7">Belongs to the methyl-accepting chemotaxis (MCP) protein family.</text>
</comment>
<dbReference type="SUPFAM" id="SSF103190">
    <property type="entry name" value="Sensory domain-like"/>
    <property type="match status" value="2"/>
</dbReference>
<dbReference type="Pfam" id="PF00672">
    <property type="entry name" value="HAMP"/>
    <property type="match status" value="1"/>
</dbReference>
<feature type="domain" description="Methyl-accepting transducer" evidence="11">
    <location>
        <begin position="402"/>
        <end position="638"/>
    </location>
</feature>
<feature type="transmembrane region" description="Helical" evidence="10">
    <location>
        <begin position="9"/>
        <end position="32"/>
    </location>
</feature>
<evidence type="ECO:0000256" key="1">
    <source>
        <dbReference type="ARBA" id="ARBA00004651"/>
    </source>
</evidence>
<accession>A0A4P6HIY5</accession>
<evidence type="ECO:0000259" key="12">
    <source>
        <dbReference type="PROSITE" id="PS50885"/>
    </source>
</evidence>
<evidence type="ECO:0000256" key="2">
    <source>
        <dbReference type="ARBA" id="ARBA00022475"/>
    </source>
</evidence>
<dbReference type="CDD" id="cd06225">
    <property type="entry name" value="HAMP"/>
    <property type="match status" value="1"/>
</dbReference>
<dbReference type="Pfam" id="PF00015">
    <property type="entry name" value="MCPsignal"/>
    <property type="match status" value="1"/>
</dbReference>
<evidence type="ECO:0000256" key="4">
    <source>
        <dbReference type="ARBA" id="ARBA00022989"/>
    </source>
</evidence>
<comment type="subcellular location">
    <subcellularLocation>
        <location evidence="1">Cell membrane</location>
        <topology evidence="1">Multi-pass membrane protein</topology>
    </subcellularLocation>
</comment>
<gene>
    <name evidence="13" type="ORF">C3Y92_00165</name>
</gene>
<dbReference type="Proteomes" id="UP000293296">
    <property type="component" value="Chromosome"/>
</dbReference>
<organism evidence="13 14">
    <name type="scientific">Solidesulfovibrio carbinolicus</name>
    <dbReference type="NCBI Taxonomy" id="296842"/>
    <lineage>
        <taxon>Bacteria</taxon>
        <taxon>Pseudomonadati</taxon>
        <taxon>Thermodesulfobacteriota</taxon>
        <taxon>Desulfovibrionia</taxon>
        <taxon>Desulfovibrionales</taxon>
        <taxon>Desulfovibrionaceae</taxon>
        <taxon>Solidesulfovibrio</taxon>
    </lineage>
</organism>
<dbReference type="OrthoDB" id="9814363at2"/>
<dbReference type="PANTHER" id="PTHR32089">
    <property type="entry name" value="METHYL-ACCEPTING CHEMOTAXIS PROTEIN MCPB"/>
    <property type="match status" value="1"/>
</dbReference>
<dbReference type="AlphaFoldDB" id="A0A4P6HIY5"/>
<evidence type="ECO:0000259" key="11">
    <source>
        <dbReference type="PROSITE" id="PS50111"/>
    </source>
</evidence>
<keyword evidence="3 10" id="KW-0812">Transmembrane</keyword>
<dbReference type="GO" id="GO:0005886">
    <property type="term" value="C:plasma membrane"/>
    <property type="evidence" value="ECO:0007669"/>
    <property type="project" value="UniProtKB-SubCell"/>
</dbReference>
<keyword evidence="9" id="KW-0175">Coiled coil</keyword>
<keyword evidence="5 10" id="KW-0472">Membrane</keyword>
<evidence type="ECO:0000313" key="14">
    <source>
        <dbReference type="Proteomes" id="UP000293296"/>
    </source>
</evidence>
<evidence type="ECO:0000256" key="6">
    <source>
        <dbReference type="ARBA" id="ARBA00023224"/>
    </source>
</evidence>
<dbReference type="Gene3D" id="1.10.287.950">
    <property type="entry name" value="Methyl-accepting chemotaxis protein"/>
    <property type="match status" value="1"/>
</dbReference>
<reference evidence="13 14" key="1">
    <citation type="submission" date="2018-02" db="EMBL/GenBank/DDBJ databases">
        <title>Genome sequence of Desulfovibrio carbinolicus DSM 3852.</title>
        <authorList>
            <person name="Wilbanks E."/>
            <person name="Skennerton C.T."/>
            <person name="Orphan V.J."/>
        </authorList>
    </citation>
    <scope>NUCLEOTIDE SEQUENCE [LARGE SCALE GENOMIC DNA]</scope>
    <source>
        <strain evidence="13 14">DSM 3852</strain>
    </source>
</reference>
<evidence type="ECO:0000313" key="13">
    <source>
        <dbReference type="EMBL" id="QAZ65740.1"/>
    </source>
</evidence>
<dbReference type="Gene3D" id="3.30.450.20">
    <property type="entry name" value="PAS domain"/>
    <property type="match status" value="1"/>
</dbReference>
<dbReference type="InterPro" id="IPR003660">
    <property type="entry name" value="HAMP_dom"/>
</dbReference>
<feature type="coiled-coil region" evidence="9">
    <location>
        <begin position="339"/>
        <end position="390"/>
    </location>
</feature>
<evidence type="ECO:0000256" key="10">
    <source>
        <dbReference type="SAM" id="Phobius"/>
    </source>
</evidence>
<keyword evidence="14" id="KW-1185">Reference proteome</keyword>
<dbReference type="EMBL" id="CP026538">
    <property type="protein sequence ID" value="QAZ65740.1"/>
    <property type="molecule type" value="Genomic_DNA"/>
</dbReference>
<keyword evidence="6 8" id="KW-0807">Transducer</keyword>
<dbReference type="SMART" id="SM00304">
    <property type="entry name" value="HAMP"/>
    <property type="match status" value="1"/>
</dbReference>
<evidence type="ECO:0000256" key="3">
    <source>
        <dbReference type="ARBA" id="ARBA00022692"/>
    </source>
</evidence>
<dbReference type="Pfam" id="PF17202">
    <property type="entry name" value="sCache_3_3"/>
    <property type="match status" value="1"/>
</dbReference>
<evidence type="ECO:0000256" key="7">
    <source>
        <dbReference type="ARBA" id="ARBA00029447"/>
    </source>
</evidence>
<dbReference type="KEGG" id="dcb:C3Y92_00165"/>
<evidence type="ECO:0000256" key="5">
    <source>
        <dbReference type="ARBA" id="ARBA00023136"/>
    </source>
</evidence>
<feature type="domain" description="HAMP" evidence="12">
    <location>
        <begin position="302"/>
        <end position="354"/>
    </location>
</feature>
<evidence type="ECO:0000256" key="8">
    <source>
        <dbReference type="PROSITE-ProRule" id="PRU00284"/>
    </source>
</evidence>
<protein>
    <submittedName>
        <fullName evidence="13">Methyl-accepting chemotaxis protein</fullName>
    </submittedName>
</protein>
<dbReference type="PROSITE" id="PS50111">
    <property type="entry name" value="CHEMOTAXIS_TRANSDUC_2"/>
    <property type="match status" value="1"/>
</dbReference>
<dbReference type="InterPro" id="IPR004089">
    <property type="entry name" value="MCPsignal_dom"/>
</dbReference>
<evidence type="ECO:0000256" key="9">
    <source>
        <dbReference type="SAM" id="Coils"/>
    </source>
</evidence>
<dbReference type="GO" id="GO:0006935">
    <property type="term" value="P:chemotaxis"/>
    <property type="evidence" value="ECO:0007669"/>
    <property type="project" value="UniProtKB-ARBA"/>
</dbReference>
<dbReference type="SMART" id="SM00283">
    <property type="entry name" value="MA"/>
    <property type="match status" value="1"/>
</dbReference>
<feature type="coiled-coil region" evidence="9">
    <location>
        <begin position="648"/>
        <end position="675"/>
    </location>
</feature>
<dbReference type="SUPFAM" id="SSF58104">
    <property type="entry name" value="Methyl-accepting chemotaxis protein (MCP) signaling domain"/>
    <property type="match status" value="1"/>
</dbReference>